<keyword evidence="2" id="KW-1185">Reference proteome</keyword>
<gene>
    <name evidence="1" type="ORF">JCM21714_3940</name>
</gene>
<dbReference type="AlphaFoldDB" id="W4VNG9"/>
<proteinExistence type="predicted"/>
<reference evidence="1 2" key="1">
    <citation type="journal article" date="2014" name="Genome Announc.">
        <title>Draft Genome Sequence of the Boron-Tolerant and Moderately Halotolerant Bacterium Gracilibacillus boraciitolerans JCM 21714T.</title>
        <authorList>
            <person name="Ahmed I."/>
            <person name="Oshima K."/>
            <person name="Suda W."/>
            <person name="Kitamura K."/>
            <person name="Iida T."/>
            <person name="Ohmori Y."/>
            <person name="Fujiwara T."/>
            <person name="Hattori M."/>
            <person name="Ohkuma M."/>
        </authorList>
    </citation>
    <scope>NUCLEOTIDE SEQUENCE [LARGE SCALE GENOMIC DNA]</scope>
    <source>
        <strain evidence="1 2">JCM 21714</strain>
    </source>
</reference>
<organism evidence="1 2">
    <name type="scientific">Gracilibacillus boraciitolerans JCM 21714</name>
    <dbReference type="NCBI Taxonomy" id="1298598"/>
    <lineage>
        <taxon>Bacteria</taxon>
        <taxon>Bacillati</taxon>
        <taxon>Bacillota</taxon>
        <taxon>Bacilli</taxon>
        <taxon>Bacillales</taxon>
        <taxon>Bacillaceae</taxon>
        <taxon>Gracilibacillus</taxon>
    </lineage>
</organism>
<comment type="caution">
    <text evidence="1">The sequence shown here is derived from an EMBL/GenBank/DDBJ whole genome shotgun (WGS) entry which is preliminary data.</text>
</comment>
<dbReference type="STRING" id="1298598.JCM21714_3940"/>
<dbReference type="eggNOG" id="ENOG5031IMN">
    <property type="taxonomic scope" value="Bacteria"/>
</dbReference>
<protein>
    <submittedName>
        <fullName evidence="1">Uncharacterized protein</fullName>
    </submittedName>
</protein>
<sequence length="100" mass="12122">MQFITHDSFAIYEFIKGSEFNINRFMDPYAVKDFRLRVNEFEFYPDIEIYDEFEDNKLIFFEGSESALISIKLNESGVDIKHNILFHLKWQIILLFKRLE</sequence>
<evidence type="ECO:0000313" key="2">
    <source>
        <dbReference type="Proteomes" id="UP000019102"/>
    </source>
</evidence>
<dbReference type="EMBL" id="BAVS01000030">
    <property type="protein sequence ID" value="GAE94752.1"/>
    <property type="molecule type" value="Genomic_DNA"/>
</dbReference>
<evidence type="ECO:0000313" key="1">
    <source>
        <dbReference type="EMBL" id="GAE94752.1"/>
    </source>
</evidence>
<dbReference type="Proteomes" id="UP000019102">
    <property type="component" value="Unassembled WGS sequence"/>
</dbReference>
<accession>W4VNG9</accession>
<name>W4VNG9_9BACI</name>